<dbReference type="HOGENOM" id="CLU_2574025_0_0_1"/>
<dbReference type="OrthoDB" id="3200519at2759"/>
<sequence length="81" mass="8877">MSDPANTQPTNNAIDPLTLYTRSLHNYTLALWTESRRVAEEKARAQQAATDQQPILSQAEGETAKEAAQVDPSMSSSDKQT</sequence>
<feature type="region of interest" description="Disordered" evidence="1">
    <location>
        <begin position="42"/>
        <end position="81"/>
    </location>
</feature>
<evidence type="ECO:0000256" key="1">
    <source>
        <dbReference type="SAM" id="MobiDB-lite"/>
    </source>
</evidence>
<dbReference type="AlphaFoldDB" id="A0A067U009"/>
<gene>
    <name evidence="2" type="ORF">GALMADRAFT_218729</name>
</gene>
<proteinExistence type="predicted"/>
<keyword evidence="3" id="KW-1185">Reference proteome</keyword>
<organism evidence="2 3">
    <name type="scientific">Galerina marginata (strain CBS 339.88)</name>
    <dbReference type="NCBI Taxonomy" id="685588"/>
    <lineage>
        <taxon>Eukaryota</taxon>
        <taxon>Fungi</taxon>
        <taxon>Dikarya</taxon>
        <taxon>Basidiomycota</taxon>
        <taxon>Agaricomycotina</taxon>
        <taxon>Agaricomycetes</taxon>
        <taxon>Agaricomycetidae</taxon>
        <taxon>Agaricales</taxon>
        <taxon>Agaricineae</taxon>
        <taxon>Strophariaceae</taxon>
        <taxon>Galerina</taxon>
    </lineage>
</organism>
<evidence type="ECO:0000313" key="3">
    <source>
        <dbReference type="Proteomes" id="UP000027222"/>
    </source>
</evidence>
<evidence type="ECO:0000313" key="2">
    <source>
        <dbReference type="EMBL" id="KDR85604.1"/>
    </source>
</evidence>
<reference evidence="3" key="1">
    <citation type="journal article" date="2014" name="Proc. Natl. Acad. Sci. U.S.A.">
        <title>Extensive sampling of basidiomycete genomes demonstrates inadequacy of the white-rot/brown-rot paradigm for wood decay fungi.</title>
        <authorList>
            <person name="Riley R."/>
            <person name="Salamov A.A."/>
            <person name="Brown D.W."/>
            <person name="Nagy L.G."/>
            <person name="Floudas D."/>
            <person name="Held B.W."/>
            <person name="Levasseur A."/>
            <person name="Lombard V."/>
            <person name="Morin E."/>
            <person name="Otillar R."/>
            <person name="Lindquist E.A."/>
            <person name="Sun H."/>
            <person name="LaButti K.M."/>
            <person name="Schmutz J."/>
            <person name="Jabbour D."/>
            <person name="Luo H."/>
            <person name="Baker S.E."/>
            <person name="Pisabarro A.G."/>
            <person name="Walton J.D."/>
            <person name="Blanchette R.A."/>
            <person name="Henrissat B."/>
            <person name="Martin F."/>
            <person name="Cullen D."/>
            <person name="Hibbett D.S."/>
            <person name="Grigoriev I.V."/>
        </authorList>
    </citation>
    <scope>NUCLEOTIDE SEQUENCE [LARGE SCALE GENOMIC DNA]</scope>
    <source>
        <strain evidence="3">CBS 339.88</strain>
    </source>
</reference>
<accession>A0A067U009</accession>
<feature type="compositionally biased region" description="Polar residues" evidence="1">
    <location>
        <begin position="72"/>
        <end position="81"/>
    </location>
</feature>
<protein>
    <submittedName>
        <fullName evidence="2">Uncharacterized protein</fullName>
    </submittedName>
</protein>
<dbReference type="Proteomes" id="UP000027222">
    <property type="component" value="Unassembled WGS sequence"/>
</dbReference>
<name>A0A067U009_GALM3</name>
<feature type="compositionally biased region" description="Polar residues" evidence="1">
    <location>
        <begin position="47"/>
        <end position="56"/>
    </location>
</feature>
<dbReference type="EMBL" id="KL142367">
    <property type="protein sequence ID" value="KDR85604.1"/>
    <property type="molecule type" value="Genomic_DNA"/>
</dbReference>